<dbReference type="Pfam" id="PF01909">
    <property type="entry name" value="NTP_transf_2"/>
    <property type="match status" value="1"/>
</dbReference>
<evidence type="ECO:0000313" key="3">
    <source>
        <dbReference type="Proteomes" id="UP000178726"/>
    </source>
</evidence>
<reference evidence="2 3" key="1">
    <citation type="journal article" date="2016" name="Nat. Commun.">
        <title>Thousands of microbial genomes shed light on interconnected biogeochemical processes in an aquifer system.</title>
        <authorList>
            <person name="Anantharaman K."/>
            <person name="Brown C.T."/>
            <person name="Hug L.A."/>
            <person name="Sharon I."/>
            <person name="Castelle C.J."/>
            <person name="Probst A.J."/>
            <person name="Thomas B.C."/>
            <person name="Singh A."/>
            <person name="Wilkins M.J."/>
            <person name="Karaoz U."/>
            <person name="Brodie E.L."/>
            <person name="Williams K.H."/>
            <person name="Hubbard S.S."/>
            <person name="Banfield J.F."/>
        </authorList>
    </citation>
    <scope>NUCLEOTIDE SEQUENCE [LARGE SCALE GENOMIC DNA]</scope>
</reference>
<dbReference type="InterPro" id="IPR043519">
    <property type="entry name" value="NT_sf"/>
</dbReference>
<dbReference type="Proteomes" id="UP000178726">
    <property type="component" value="Unassembled WGS sequence"/>
</dbReference>
<dbReference type="Gene3D" id="3.30.460.10">
    <property type="entry name" value="Beta Polymerase, domain 2"/>
    <property type="match status" value="1"/>
</dbReference>
<dbReference type="SUPFAM" id="SSF81301">
    <property type="entry name" value="Nucleotidyltransferase"/>
    <property type="match status" value="1"/>
</dbReference>
<proteinExistence type="predicted"/>
<dbReference type="STRING" id="1798689.A3I29_04330"/>
<accession>A0A1F6N9M0</accession>
<protein>
    <recommendedName>
        <fullName evidence="1">Polymerase nucleotidyl transferase domain-containing protein</fullName>
    </recommendedName>
</protein>
<name>A0A1F6N9M0_9BACT</name>
<dbReference type="CDD" id="cd05403">
    <property type="entry name" value="NT_KNTase_like"/>
    <property type="match status" value="1"/>
</dbReference>
<gene>
    <name evidence="2" type="ORF">A3I29_04330</name>
</gene>
<evidence type="ECO:0000259" key="1">
    <source>
        <dbReference type="Pfam" id="PF01909"/>
    </source>
</evidence>
<dbReference type="GO" id="GO:0016779">
    <property type="term" value="F:nucleotidyltransferase activity"/>
    <property type="evidence" value="ECO:0007669"/>
    <property type="project" value="InterPro"/>
</dbReference>
<feature type="domain" description="Polymerase nucleotidyl transferase" evidence="1">
    <location>
        <begin position="14"/>
        <end position="86"/>
    </location>
</feature>
<evidence type="ECO:0000313" key="2">
    <source>
        <dbReference type="EMBL" id="OGH80624.1"/>
    </source>
</evidence>
<organism evidence="2 3">
    <name type="scientific">Candidatus Magasanikbacteria bacterium RIFCSPLOWO2_02_FULL_44_11</name>
    <dbReference type="NCBI Taxonomy" id="1798689"/>
    <lineage>
        <taxon>Bacteria</taxon>
        <taxon>Candidatus Magasanikiibacteriota</taxon>
    </lineage>
</organism>
<dbReference type="EMBL" id="MFQK01000038">
    <property type="protein sequence ID" value="OGH80624.1"/>
    <property type="molecule type" value="Genomic_DNA"/>
</dbReference>
<dbReference type="AlphaFoldDB" id="A0A1F6N9M0"/>
<comment type="caution">
    <text evidence="2">The sequence shown here is derived from an EMBL/GenBank/DDBJ whole genome shotgun (WGS) entry which is preliminary data.</text>
</comment>
<dbReference type="InterPro" id="IPR002934">
    <property type="entry name" value="Polymerase_NTP_transf_dom"/>
</dbReference>
<sequence length="266" mass="31261">MKNDYDNTIVAFIKKHLQKEKVLAVLVTGSFAKGTNDKDSDLDIQIITSNRSKYRKRGNVVMDGVLIEYCINPYNQVKKYLEIDAKHNNPMMCIALLEGKIIFEKYKSASLLKEYAAACLRNEYNSINKDRISFNKYVLADTLNKMNSLYKKHRDDFPFLYYINLKLIYETYAVFLQQSLLKEPMLKDYFEGNVRFNHVLKDFIDKKFAKMFLLAMVSKNSQDQIVKYRELTQYVLDKMGGFSLDGWSLRIPVDYGNKMDKRTRIF</sequence>